<dbReference type="EMBL" id="FPHD01000046">
    <property type="protein sequence ID" value="SFV57852.1"/>
    <property type="molecule type" value="Genomic_DNA"/>
</dbReference>
<evidence type="ECO:0000256" key="1">
    <source>
        <dbReference type="SAM" id="Coils"/>
    </source>
</evidence>
<protein>
    <submittedName>
        <fullName evidence="2">Uncharacterized protein</fullName>
    </submittedName>
</protein>
<keyword evidence="1" id="KW-0175">Coiled coil</keyword>
<proteinExistence type="predicted"/>
<accession>A0A1W1BWN0</accession>
<evidence type="ECO:0000313" key="2">
    <source>
        <dbReference type="EMBL" id="SFV57852.1"/>
    </source>
</evidence>
<dbReference type="AlphaFoldDB" id="A0A1W1BWN0"/>
<name>A0A1W1BWN0_9ZZZZ</name>
<reference evidence="2" key="1">
    <citation type="submission" date="2016-10" db="EMBL/GenBank/DDBJ databases">
        <authorList>
            <person name="de Groot N.N."/>
        </authorList>
    </citation>
    <scope>NUCLEOTIDE SEQUENCE</scope>
</reference>
<organism evidence="2">
    <name type="scientific">hydrothermal vent metagenome</name>
    <dbReference type="NCBI Taxonomy" id="652676"/>
    <lineage>
        <taxon>unclassified sequences</taxon>
        <taxon>metagenomes</taxon>
        <taxon>ecological metagenomes</taxon>
    </lineage>
</organism>
<feature type="coiled-coil region" evidence="1">
    <location>
        <begin position="12"/>
        <end position="46"/>
    </location>
</feature>
<sequence>MIGVIFASELNIEESISEKVSLQDENKHLKEKIKKLEVQLQRFTQVKPVVSSAVLPLQSATEKKTVRGAKFVLSTTAPKILTAYYVADYQTVDKVKKKLETNGFLLLSVNEILPHKTVLIFTNAELQKTNSFLSALHLLVNDNSEIRVQNPSYFGAAFLQDRYKYGQFKETLLNLKAVLGEMYESEDKFEFDELADYNFMFGMPDKNDMITVAKGNSLLSRLKEENATQYIAYSLQLSNGTTLVGHKLQHKTYAYLKTIKEEHNVQLFPYEVIIRENKAVMLHPKYYLALSLPLLSMTDFMKIASAPAEIVKDIEKAYK</sequence>
<gene>
    <name evidence="2" type="ORF">MNB_SV-8-1003</name>
</gene>